<evidence type="ECO:0000313" key="2">
    <source>
        <dbReference type="Proteomes" id="UP000202922"/>
    </source>
</evidence>
<sequence length="173" mass="18992">MRSSPSKPRQFRRKRGFERTSSLLGERIRTVGEKRGFATTRLLTHWAEIVGEQTARTARPVKVSYGREGFGATLTVLTTGANAPMLEMQKEQIREKVNACYGYAAIARIRLTQTAPTGFAEGQAQFAPAPKAKAEPDQATIDQVAGLSENVADDGLRAALEMLGRNVLTRSKR</sequence>
<accession>A0A238KU65</accession>
<dbReference type="Proteomes" id="UP000202922">
    <property type="component" value="Unassembled WGS sequence"/>
</dbReference>
<gene>
    <name evidence="1" type="ORF">COL8621_03088</name>
</gene>
<dbReference type="PANTHER" id="PTHR36456">
    <property type="entry name" value="UPF0232 PROTEIN SCO3875"/>
    <property type="match status" value="1"/>
</dbReference>
<name>A0A238KU65_9RHOB</name>
<reference evidence="2" key="1">
    <citation type="submission" date="2017-05" db="EMBL/GenBank/DDBJ databases">
        <authorList>
            <person name="Rodrigo-Torres L."/>
            <person name="Arahal R. D."/>
            <person name="Lucena T."/>
        </authorList>
    </citation>
    <scope>NUCLEOTIDE SEQUENCE [LARGE SCALE GENOMIC DNA]</scope>
    <source>
        <strain evidence="2">CECT 8621</strain>
    </source>
</reference>
<dbReference type="OrthoDB" id="7160947at2"/>
<dbReference type="AlphaFoldDB" id="A0A238KU65"/>
<keyword evidence="2" id="KW-1185">Reference proteome</keyword>
<dbReference type="InterPro" id="IPR007922">
    <property type="entry name" value="DciA-like"/>
</dbReference>
<evidence type="ECO:0000313" key="1">
    <source>
        <dbReference type="EMBL" id="SMX46383.1"/>
    </source>
</evidence>
<dbReference type="EMBL" id="FXYE01000002">
    <property type="protein sequence ID" value="SMX46383.1"/>
    <property type="molecule type" value="Genomic_DNA"/>
</dbReference>
<evidence type="ECO:0008006" key="3">
    <source>
        <dbReference type="Google" id="ProtNLM"/>
    </source>
</evidence>
<dbReference type="InterPro" id="IPR010593">
    <property type="entry name" value="DUF1159"/>
</dbReference>
<dbReference type="PANTHER" id="PTHR36456:SF1">
    <property type="entry name" value="UPF0232 PROTEIN SCO3875"/>
    <property type="match status" value="1"/>
</dbReference>
<dbReference type="PIRSF" id="PIRSF032064">
    <property type="entry name" value="UCP032064"/>
    <property type="match status" value="1"/>
</dbReference>
<organism evidence="1 2">
    <name type="scientific">Actibacterium lipolyticum</name>
    <dbReference type="NCBI Taxonomy" id="1524263"/>
    <lineage>
        <taxon>Bacteria</taxon>
        <taxon>Pseudomonadati</taxon>
        <taxon>Pseudomonadota</taxon>
        <taxon>Alphaproteobacteria</taxon>
        <taxon>Rhodobacterales</taxon>
        <taxon>Roseobacteraceae</taxon>
        <taxon>Actibacterium</taxon>
    </lineage>
</organism>
<protein>
    <recommendedName>
        <fullName evidence="3">DUF721 domain-containing protein</fullName>
    </recommendedName>
</protein>
<dbReference type="RefSeq" id="WP_093968627.1">
    <property type="nucleotide sequence ID" value="NZ_FXYE01000002.1"/>
</dbReference>
<dbReference type="Pfam" id="PF05258">
    <property type="entry name" value="DciA"/>
    <property type="match status" value="1"/>
</dbReference>
<proteinExistence type="predicted"/>